<evidence type="ECO:0008006" key="3">
    <source>
        <dbReference type="Google" id="ProtNLM"/>
    </source>
</evidence>
<name>A0ABV7YL32_9ACTN</name>
<proteinExistence type="predicted"/>
<dbReference type="Proteomes" id="UP001595699">
    <property type="component" value="Unassembled WGS sequence"/>
</dbReference>
<comment type="caution">
    <text evidence="1">The sequence shown here is derived from an EMBL/GenBank/DDBJ whole genome shotgun (WGS) entry which is preliminary data.</text>
</comment>
<organism evidence="1 2">
    <name type="scientific">Tenggerimyces flavus</name>
    <dbReference type="NCBI Taxonomy" id="1708749"/>
    <lineage>
        <taxon>Bacteria</taxon>
        <taxon>Bacillati</taxon>
        <taxon>Actinomycetota</taxon>
        <taxon>Actinomycetes</taxon>
        <taxon>Propionibacteriales</taxon>
        <taxon>Nocardioidaceae</taxon>
        <taxon>Tenggerimyces</taxon>
    </lineage>
</organism>
<evidence type="ECO:0000313" key="1">
    <source>
        <dbReference type="EMBL" id="MFC3766046.1"/>
    </source>
</evidence>
<sequence>MPGMLNMDTELVERARVVAASTVDSLDGQVRTVDSEVSAVVGSPAWQMGQAVAYGGVNGDFCSTANVLNRALEKISVDTGASVQDYLATQDAGQTTVLATQVTPFGGALR</sequence>
<dbReference type="SUPFAM" id="SSF140453">
    <property type="entry name" value="EsxAB dimer-like"/>
    <property type="match status" value="1"/>
</dbReference>
<evidence type="ECO:0000313" key="2">
    <source>
        <dbReference type="Proteomes" id="UP001595699"/>
    </source>
</evidence>
<gene>
    <name evidence="1" type="ORF">ACFOUW_34795</name>
</gene>
<accession>A0ABV7YL32</accession>
<dbReference type="EMBL" id="JBHRZH010000047">
    <property type="protein sequence ID" value="MFC3766046.1"/>
    <property type="molecule type" value="Genomic_DNA"/>
</dbReference>
<reference evidence="2" key="1">
    <citation type="journal article" date="2019" name="Int. J. Syst. Evol. Microbiol.">
        <title>The Global Catalogue of Microorganisms (GCM) 10K type strain sequencing project: providing services to taxonomists for standard genome sequencing and annotation.</title>
        <authorList>
            <consortium name="The Broad Institute Genomics Platform"/>
            <consortium name="The Broad Institute Genome Sequencing Center for Infectious Disease"/>
            <person name="Wu L."/>
            <person name="Ma J."/>
        </authorList>
    </citation>
    <scope>NUCLEOTIDE SEQUENCE [LARGE SCALE GENOMIC DNA]</scope>
    <source>
        <strain evidence="2">CGMCC 4.7241</strain>
    </source>
</reference>
<protein>
    <recommendedName>
        <fullName evidence="3">Excreted virulence factor EspC (Type VII ESX diderm)</fullName>
    </recommendedName>
</protein>
<dbReference type="Gene3D" id="1.10.287.1060">
    <property type="entry name" value="ESAT-6-like"/>
    <property type="match status" value="1"/>
</dbReference>
<dbReference type="RefSeq" id="WP_205121728.1">
    <property type="nucleotide sequence ID" value="NZ_JAFBCM010000001.1"/>
</dbReference>
<dbReference type="InterPro" id="IPR036689">
    <property type="entry name" value="ESAT-6-like_sf"/>
</dbReference>
<keyword evidence="2" id="KW-1185">Reference proteome</keyword>